<dbReference type="Gene3D" id="3.40.50.300">
    <property type="entry name" value="P-loop containing nucleotide triphosphate hydrolases"/>
    <property type="match status" value="2"/>
</dbReference>
<keyword evidence="10" id="KW-1185">Reference proteome</keyword>
<sequence>MGALSQLRLLLWKNWLQQLRSPWFALFELVVPLILIGSSFGMLIGFSGQFEETYNDRKYAAWPVSGSAYDLLVPTNPNNTIKSAIVEPYFLFNSQLNCQFLHTYSTGVNKYQLDMVLAYSPKNADTTDEIMKIIKERYTIDDVLSPFAPIITNLYNLTTVPEMNTNMTYIGFDTEADMVDYMLQQFQSECDNPLLAGIVFDDSITKNLKSETDLKYTIRLSNTHRRSRNAFGDNSYPWDTSVSFALQYVSGPVNPDDNDGGSPGYWQEGFMTVQRAIDVAITQLLTGGEQITPLLDSYMISRFPFPGYSTKIIEVGAYFMPVIVIFSFMTSVIYIVRSVVVEKEDRLKEYMRVMGLAQSVNWLAHFIINYAKLTFSVIVLTILLHFLAEQSDMTVMFVFLMVYAFDVVYFAFLISSFMNSATSATLISVVFWMLLYFWYAFFSSIDQMTPYSLGIRLVNCLNPDIALNYGLQLLAAYETQAQGLQWGEMFNPPSPDNNLTFGHALGALVVDGFIMILLTWYIEAVVPGGEGVPQKPWFFVLPSYWFPYSGNKSISSSDQFEQIQYPSHVKLEKDPTDLSPTINVVNLTKTYGTSFFKKLFDCKFGKEGEKRAVSNLNLKMYPGQCTVLLGHNGAGKSTTFSMLTGVASPSSGTAYINNYDIRSSLPSIRRELGLCPQYNTLFGFMTVMEHLEFFAKLKEREWNPEEARQMLARLRIDFKADAASATLSGGQKRKLSLAIAMIGGSEIVMLDEPTSGMDPGARHETWTLIQREKERRTILLTTHFMEEADLLGDRIAIMAHGQLECCGSSMFLKQKYGDGYHLTIVFGTHPDVSTCTDIIKTFIPEAQVYSYIGQEATYLLSAKHRPIFPRMFNTLEKNQEKCGITSFGVSITTMEEVFLKVGNLAQERYNHDHGIDDESHELIDKDDPALLELKAPVRLTGAALQLQHAKAMFYKRAIFFFRKWTQFLPQLVFPIAYLMLMVFTSQVIPSVKEQDPQVISLSTFSEPEKPGHVIVDSGYLNGVKLSSMVQSTVEKLGVNQTVVDITSNVETFIMNKTSSQGSRNFGLHYALAFVPYSIQLGEQIPAIDTIKTMFNNFGLFSPALAITFTDSMFLSQRANKQYSFTAVNHPLPPSTQDTLKTTNTGDAAAFLISYGLIGKVFHYNYFPYEQLILVAFAVIVAAYSQFLITERKKKSKHMQLLSGIRPWMFWLTAFVWDAVWFVVRVVCFISIFYLFDISTYTHDFNVILILTLSMLLYGWTTIPFTYWLQFFFTSAPKGFMMITMYHILTGMVGSIAVPIIVQTSSEDAGFLWSIIFSFFFPTYNISQIATVTYNNENIRIACKKLDCTIPMFKSVVACCGTSSERLYVDNVLAVGNRKGILIYVIFLAAEGFAYWIWVFMRENDQFSKIFNRIKCQKKEKNVWDIGEEDVGMQKDVEDSDVIAEKAVVQRLANSSKTALVSNNLVKWYGNFNAVKGVNFHVNSKDCFGLLGVNGAGKTSTFQMLTGENSITSGDAYVNGWSVRNNWREAGANVGYCPQYDAIIKEMSGEETLYMFARIRGIPEKDIPKKVKAVIHAIGIGMYAKRQIKTYSGGNKRRLSLGTAIIGLPDVLLLDEPTSGVDPKARRIIWNILNRVRDLGTALVLTSHSMDECEALCTELAIMVYGKFRCYGSCQHIKSRYGSGYTLLIRLKHRADAEPTKAAIRQTFRGSHLKEEHILQLNYDIPRGGDSWSKLFEKLETVSESQNWDDYSLSQTTLEQVFIEFSRDAGQTVGDDISYRTESSGREKRNGYANRALTNDDGSEYATYF</sequence>
<evidence type="ECO:0000256" key="2">
    <source>
        <dbReference type="ARBA" id="ARBA00022692"/>
    </source>
</evidence>
<feature type="transmembrane region" description="Helical" evidence="7">
    <location>
        <begin position="1284"/>
        <end position="1304"/>
    </location>
</feature>
<evidence type="ECO:0000256" key="1">
    <source>
        <dbReference type="ARBA" id="ARBA00004141"/>
    </source>
</evidence>
<feature type="transmembrane region" description="Helical" evidence="7">
    <location>
        <begin position="1171"/>
        <end position="1188"/>
    </location>
</feature>
<keyword evidence="2 7" id="KW-0812">Transmembrane</keyword>
<evidence type="ECO:0000256" key="7">
    <source>
        <dbReference type="SAM" id="Phobius"/>
    </source>
</evidence>
<feature type="transmembrane region" description="Helical" evidence="7">
    <location>
        <begin position="318"/>
        <end position="341"/>
    </location>
</feature>
<feature type="transmembrane region" description="Helical" evidence="7">
    <location>
        <begin position="362"/>
        <end position="387"/>
    </location>
</feature>
<feature type="transmembrane region" description="Helical" evidence="7">
    <location>
        <begin position="21"/>
        <end position="46"/>
    </location>
</feature>
<dbReference type="GO" id="GO:0016887">
    <property type="term" value="F:ATP hydrolysis activity"/>
    <property type="evidence" value="ECO:0007669"/>
    <property type="project" value="InterPro"/>
</dbReference>
<dbReference type="PROSITE" id="PS50893">
    <property type="entry name" value="ABC_TRANSPORTER_2"/>
    <property type="match status" value="2"/>
</dbReference>
<dbReference type="Pfam" id="PF00005">
    <property type="entry name" value="ABC_tran"/>
    <property type="match status" value="2"/>
</dbReference>
<dbReference type="InterPro" id="IPR017871">
    <property type="entry name" value="ABC_transporter-like_CS"/>
</dbReference>
<dbReference type="GO" id="GO:0005524">
    <property type="term" value="F:ATP binding"/>
    <property type="evidence" value="ECO:0007669"/>
    <property type="project" value="UniProtKB-KW"/>
</dbReference>
<evidence type="ECO:0000256" key="3">
    <source>
        <dbReference type="ARBA" id="ARBA00022741"/>
    </source>
</evidence>
<evidence type="ECO:0000256" key="5">
    <source>
        <dbReference type="ARBA" id="ARBA00022989"/>
    </source>
</evidence>
<dbReference type="Pfam" id="PF23321">
    <property type="entry name" value="R1_ABCA1"/>
    <property type="match status" value="1"/>
</dbReference>
<dbReference type="PANTHER" id="PTHR19229">
    <property type="entry name" value="ATP-BINDING CASSETTE TRANSPORTER SUBFAMILY A ABCA"/>
    <property type="match status" value="1"/>
</dbReference>
<dbReference type="Proteomes" id="UP000005237">
    <property type="component" value="Unassembled WGS sequence"/>
</dbReference>
<reference evidence="9" key="2">
    <citation type="submission" date="2022-06" db="UniProtKB">
        <authorList>
            <consortium name="EnsemblMetazoa"/>
        </authorList>
    </citation>
    <scope>IDENTIFICATION</scope>
    <source>
        <strain evidence="9">DF5081</strain>
    </source>
</reference>
<dbReference type="PROSITE" id="PS00211">
    <property type="entry name" value="ABC_TRANSPORTER_1"/>
    <property type="match status" value="2"/>
</dbReference>
<feature type="transmembrane region" description="Helical" evidence="7">
    <location>
        <begin position="393"/>
        <end position="414"/>
    </location>
</feature>
<evidence type="ECO:0000259" key="8">
    <source>
        <dbReference type="PROSITE" id="PS50893"/>
    </source>
</evidence>
<feature type="domain" description="ABC transporter" evidence="8">
    <location>
        <begin position="582"/>
        <end position="825"/>
    </location>
</feature>
<dbReference type="FunFam" id="3.40.50.300:FF:000327">
    <property type="entry name" value="ATP-binding cassette sub-family A member 3"/>
    <property type="match status" value="1"/>
</dbReference>
<reference evidence="10" key="1">
    <citation type="submission" date="2010-08" db="EMBL/GenBank/DDBJ databases">
        <authorList>
            <consortium name="Caenorhabditis japonica Sequencing Consortium"/>
            <person name="Wilson R.K."/>
        </authorList>
    </citation>
    <scope>NUCLEOTIDE SEQUENCE [LARGE SCALE GENOMIC DNA]</scope>
    <source>
        <strain evidence="10">DF5081</strain>
    </source>
</reference>
<dbReference type="SMART" id="SM00382">
    <property type="entry name" value="AAA"/>
    <property type="match status" value="2"/>
</dbReference>
<protein>
    <recommendedName>
        <fullName evidence="8">ABC transporter domain-containing protein</fullName>
    </recommendedName>
</protein>
<evidence type="ECO:0000313" key="10">
    <source>
        <dbReference type="Proteomes" id="UP000005237"/>
    </source>
</evidence>
<feature type="domain" description="ABC transporter" evidence="8">
    <location>
        <begin position="1459"/>
        <end position="1689"/>
    </location>
</feature>
<dbReference type="OMA" id="IGQEATY"/>
<dbReference type="EnsemblMetazoa" id="CJA04352.1">
    <property type="protein sequence ID" value="CJA04352.1"/>
    <property type="gene ID" value="WBGene00123556"/>
</dbReference>
<dbReference type="GO" id="GO:0140359">
    <property type="term" value="F:ABC-type transporter activity"/>
    <property type="evidence" value="ECO:0007669"/>
    <property type="project" value="InterPro"/>
</dbReference>
<feature type="transmembrane region" description="Helical" evidence="7">
    <location>
        <begin position="1209"/>
        <end position="1235"/>
    </location>
</feature>
<dbReference type="CDD" id="cd03263">
    <property type="entry name" value="ABC_subfamily_A"/>
    <property type="match status" value="2"/>
</dbReference>
<dbReference type="PANTHER" id="PTHR19229:SF250">
    <property type="entry name" value="ABC TRANSPORTER DOMAIN-CONTAINING PROTEIN-RELATED"/>
    <property type="match status" value="1"/>
</dbReference>
<dbReference type="SUPFAM" id="SSF52540">
    <property type="entry name" value="P-loop containing nucleoside triphosphate hydrolases"/>
    <property type="match status" value="2"/>
</dbReference>
<feature type="transmembrane region" description="Helical" evidence="7">
    <location>
        <begin position="1247"/>
        <end position="1272"/>
    </location>
</feature>
<dbReference type="InterPro" id="IPR026082">
    <property type="entry name" value="ABCA"/>
</dbReference>
<dbReference type="InterPro" id="IPR056264">
    <property type="entry name" value="R2_ABCA1-4-like"/>
</dbReference>
<keyword evidence="5 7" id="KW-1133">Transmembrane helix</keyword>
<feature type="transmembrane region" description="Helical" evidence="7">
    <location>
        <begin position="1310"/>
        <end position="1333"/>
    </location>
</feature>
<dbReference type="FunFam" id="3.40.50.300:FF:000933">
    <property type="entry name" value="ABC transporter A family member 7"/>
    <property type="match status" value="1"/>
</dbReference>
<dbReference type="InterPro" id="IPR003593">
    <property type="entry name" value="AAA+_ATPase"/>
</dbReference>
<evidence type="ECO:0000313" key="9">
    <source>
        <dbReference type="EnsemblMetazoa" id="CJA04352.1"/>
    </source>
</evidence>
<dbReference type="InterPro" id="IPR003439">
    <property type="entry name" value="ABC_transporter-like_ATP-bd"/>
</dbReference>
<dbReference type="InterPro" id="IPR013525">
    <property type="entry name" value="ABC2_TM"/>
</dbReference>
<feature type="transmembrane region" description="Helical" evidence="7">
    <location>
        <begin position="421"/>
        <end position="441"/>
    </location>
</feature>
<keyword evidence="4" id="KW-0067">ATP-binding</keyword>
<dbReference type="InterPro" id="IPR027417">
    <property type="entry name" value="P-loop_NTPase"/>
</dbReference>
<keyword evidence="3" id="KW-0547">Nucleotide-binding</keyword>
<evidence type="ECO:0000256" key="4">
    <source>
        <dbReference type="ARBA" id="ARBA00022840"/>
    </source>
</evidence>
<name>A0A8R1DJ93_CAEJA</name>
<proteinExistence type="predicted"/>
<keyword evidence="6 7" id="KW-0472">Membrane</keyword>
<dbReference type="Pfam" id="PF12698">
    <property type="entry name" value="ABC2_membrane_3"/>
    <property type="match status" value="2"/>
</dbReference>
<organism evidence="9 10">
    <name type="scientific">Caenorhabditis japonica</name>
    <dbReference type="NCBI Taxonomy" id="281687"/>
    <lineage>
        <taxon>Eukaryota</taxon>
        <taxon>Metazoa</taxon>
        <taxon>Ecdysozoa</taxon>
        <taxon>Nematoda</taxon>
        <taxon>Chromadorea</taxon>
        <taxon>Rhabditida</taxon>
        <taxon>Rhabditina</taxon>
        <taxon>Rhabditomorpha</taxon>
        <taxon>Rhabditoidea</taxon>
        <taxon>Rhabditidae</taxon>
        <taxon>Peloderinae</taxon>
        <taxon>Caenorhabditis</taxon>
    </lineage>
</organism>
<evidence type="ECO:0000256" key="6">
    <source>
        <dbReference type="ARBA" id="ARBA00023136"/>
    </source>
</evidence>
<accession>A0A8R1DJ93</accession>
<dbReference type="GO" id="GO:0016020">
    <property type="term" value="C:membrane"/>
    <property type="evidence" value="ECO:0007669"/>
    <property type="project" value="UniProtKB-SubCell"/>
</dbReference>
<feature type="transmembrane region" description="Helical" evidence="7">
    <location>
        <begin position="1380"/>
        <end position="1400"/>
    </location>
</feature>
<dbReference type="GO" id="GO:0005319">
    <property type="term" value="F:lipid transporter activity"/>
    <property type="evidence" value="ECO:0007669"/>
    <property type="project" value="TreeGrafter"/>
</dbReference>
<comment type="subcellular location">
    <subcellularLocation>
        <location evidence="1">Membrane</location>
        <topology evidence="1">Multi-pass membrane protein</topology>
    </subcellularLocation>
</comment>